<dbReference type="Proteomes" id="UP000198706">
    <property type="component" value="Unassembled WGS sequence"/>
</dbReference>
<evidence type="ECO:0000313" key="1">
    <source>
        <dbReference type="EMBL" id="SDL05934.1"/>
    </source>
</evidence>
<dbReference type="PIRSF" id="PIRSF024492">
    <property type="entry name" value="UCP024492"/>
    <property type="match status" value="1"/>
</dbReference>
<dbReference type="InterPro" id="IPR007438">
    <property type="entry name" value="DUF488"/>
</dbReference>
<protein>
    <recommendedName>
        <fullName evidence="3">DUF488 domain-containing protein</fullName>
    </recommendedName>
</protein>
<accession>A0A1G9GZC9</accession>
<evidence type="ECO:0000313" key="2">
    <source>
        <dbReference type="Proteomes" id="UP000198706"/>
    </source>
</evidence>
<organism evidence="1 2">
    <name type="scientific">Pseudomonas indica</name>
    <dbReference type="NCBI Taxonomy" id="137658"/>
    <lineage>
        <taxon>Bacteria</taxon>
        <taxon>Pseudomonadati</taxon>
        <taxon>Pseudomonadota</taxon>
        <taxon>Gammaproteobacteria</taxon>
        <taxon>Pseudomonadales</taxon>
        <taxon>Pseudomonadaceae</taxon>
        <taxon>Pseudomonas</taxon>
    </lineage>
</organism>
<dbReference type="EMBL" id="FNFD01000014">
    <property type="protein sequence ID" value="SDL05934.1"/>
    <property type="molecule type" value="Genomic_DNA"/>
</dbReference>
<keyword evidence="2" id="KW-1185">Reference proteome</keyword>
<sequence>MSEHPTTGQPERIWTIGHSTRSLEEFVRLLADYSIRGLADVRRFPGSRRLPQFAEAALRDGLAEHGIAYRWLPALGGRRRPRPDSPNMVWRNSSFRGYADHLASAEFAAGLDELLTFASAQPTAMMCAELLWWRCHRSLIADVLKVRGIEVIHIQDPHTAIVHPYTSAARIEDGRLSYAGDEQGQGDLFGG</sequence>
<dbReference type="Pfam" id="PF04343">
    <property type="entry name" value="DUF488"/>
    <property type="match status" value="1"/>
</dbReference>
<dbReference type="RefSeq" id="WP_084338019.1">
    <property type="nucleotide sequence ID" value="NZ_FNFD01000014.1"/>
</dbReference>
<evidence type="ECO:0008006" key="3">
    <source>
        <dbReference type="Google" id="ProtNLM"/>
    </source>
</evidence>
<gene>
    <name evidence="1" type="ORF">SAMN05216186_11454</name>
</gene>
<dbReference type="STRING" id="137658.SAMN05216186_11454"/>
<name>A0A1G9GZC9_9PSED</name>
<proteinExistence type="predicted"/>
<reference evidence="1 2" key="1">
    <citation type="submission" date="2016-10" db="EMBL/GenBank/DDBJ databases">
        <authorList>
            <person name="de Groot N.N."/>
        </authorList>
    </citation>
    <scope>NUCLEOTIDE SEQUENCE [LARGE SCALE GENOMIC DNA]</scope>
    <source>
        <strain evidence="1 2">JCM 21544</strain>
    </source>
</reference>
<dbReference type="InterPro" id="IPR014519">
    <property type="entry name" value="UCP024492"/>
</dbReference>
<dbReference type="AlphaFoldDB" id="A0A1G9GZC9"/>
<dbReference type="PANTHER" id="PTHR39337:SF1">
    <property type="entry name" value="BLR5642 PROTEIN"/>
    <property type="match status" value="1"/>
</dbReference>
<dbReference type="PANTHER" id="PTHR39337">
    <property type="entry name" value="BLR5642 PROTEIN"/>
    <property type="match status" value="1"/>
</dbReference>